<protein>
    <submittedName>
        <fullName evidence="11">Serine hydroxymethyltransferase</fullName>
    </submittedName>
</protein>
<reference evidence="9" key="1">
    <citation type="submission" date="2022-10" db="EMBL/GenBank/DDBJ databases">
        <authorList>
            <person name="Chen Y."/>
            <person name="Dougan E. K."/>
            <person name="Chan C."/>
            <person name="Rhodes N."/>
            <person name="Thang M."/>
        </authorList>
    </citation>
    <scope>NUCLEOTIDE SEQUENCE</scope>
</reference>
<evidence type="ECO:0000256" key="3">
    <source>
        <dbReference type="ARBA" id="ARBA00022833"/>
    </source>
</evidence>
<feature type="transmembrane region" description="Helical" evidence="6">
    <location>
        <begin position="71"/>
        <end position="96"/>
    </location>
</feature>
<dbReference type="Gene3D" id="3.30.40.10">
    <property type="entry name" value="Zinc/RING finger domain, C3HC4 (zinc finger)"/>
    <property type="match status" value="1"/>
</dbReference>
<dbReference type="SMART" id="SM00744">
    <property type="entry name" value="RINGv"/>
    <property type="match status" value="1"/>
</dbReference>
<proteinExistence type="predicted"/>
<keyword evidence="12" id="KW-1185">Reference proteome</keyword>
<dbReference type="GO" id="GO:0008270">
    <property type="term" value="F:zinc ion binding"/>
    <property type="evidence" value="ECO:0007669"/>
    <property type="project" value="UniProtKB-KW"/>
</dbReference>
<evidence type="ECO:0000256" key="6">
    <source>
        <dbReference type="SAM" id="Phobius"/>
    </source>
</evidence>
<keyword evidence="1" id="KW-0479">Metal-binding</keyword>
<dbReference type="EMBL" id="CAMXCT030006657">
    <property type="protein sequence ID" value="CAL4805136.1"/>
    <property type="molecule type" value="Genomic_DNA"/>
</dbReference>
<keyword evidence="6" id="KW-0472">Membrane</keyword>
<feature type="transmembrane region" description="Helical" evidence="6">
    <location>
        <begin position="266"/>
        <end position="284"/>
    </location>
</feature>
<keyword evidence="6" id="KW-1133">Transmembrane helix</keyword>
<comment type="caution">
    <text evidence="9">The sequence shown here is derived from an EMBL/GenBank/DDBJ whole genome shotgun (WGS) entry which is preliminary data.</text>
</comment>
<evidence type="ECO:0000313" key="9">
    <source>
        <dbReference type="EMBL" id="CAI4017824.1"/>
    </source>
</evidence>
<evidence type="ECO:0000259" key="8">
    <source>
        <dbReference type="PROSITE" id="PS51292"/>
    </source>
</evidence>
<evidence type="ECO:0000313" key="12">
    <source>
        <dbReference type="Proteomes" id="UP001152797"/>
    </source>
</evidence>
<name>A0A9P1GN10_9DINO</name>
<evidence type="ECO:0000313" key="10">
    <source>
        <dbReference type="EMBL" id="CAL1171199.1"/>
    </source>
</evidence>
<dbReference type="PROSITE" id="PS51292">
    <property type="entry name" value="ZF_RING_CH"/>
    <property type="match status" value="1"/>
</dbReference>
<evidence type="ECO:0000256" key="5">
    <source>
        <dbReference type="SAM" id="MobiDB-lite"/>
    </source>
</evidence>
<feature type="domain" description="RING-type" evidence="7">
    <location>
        <begin position="7"/>
        <end position="55"/>
    </location>
</feature>
<evidence type="ECO:0000256" key="4">
    <source>
        <dbReference type="PROSITE-ProRule" id="PRU00175"/>
    </source>
</evidence>
<evidence type="ECO:0000256" key="2">
    <source>
        <dbReference type="ARBA" id="ARBA00022771"/>
    </source>
</evidence>
<accession>A0A9P1GN10</accession>
<gene>
    <name evidence="9" type="ORF">C1SCF055_LOCUS42438</name>
</gene>
<dbReference type="Proteomes" id="UP001152797">
    <property type="component" value="Unassembled WGS sequence"/>
</dbReference>
<sequence length="372" mass="41031">MAGPETCRICLSHSDDDESLFYPCRCTAPVHRRCLDSWRISGMNPANLTRCEVCQYHYRIGQGVGACTVHLVFYCVSFVFYIVLFFGLALLFGHVIRVTGIFDVVHWGRLTFIKPETMRGFFFAGICFNFFLIGVVTTIYLFFLFITGRLRQRMDRARRMTGTPWVTGARQNRRKGDCCTDCCHGCKCHQCDLQDACFWFCVFGDRSICCPCEACCGLCDEGCSRCCECNCGGGGGIDCKGCDCGNCNCDGCCSCECGGCGGDNPFAVVLLGLMVFLAVCLIVLGMLVLFWLVLVNVMYGIFLHQLFVKDQIARKWPVQAYDPALDPRKTSPDVENPVPAVPAAPAAPVAPAQEVMAESNNNTLPGQIEGTK</sequence>
<feature type="domain" description="RING-CH-type" evidence="8">
    <location>
        <begin position="1"/>
        <end position="61"/>
    </location>
</feature>
<keyword evidence="6" id="KW-0812">Transmembrane</keyword>
<dbReference type="PROSITE" id="PS50089">
    <property type="entry name" value="ZF_RING_2"/>
    <property type="match status" value="1"/>
</dbReference>
<dbReference type="AlphaFoldDB" id="A0A9P1GN10"/>
<feature type="region of interest" description="Disordered" evidence="5">
    <location>
        <begin position="329"/>
        <end position="352"/>
    </location>
</feature>
<feature type="compositionally biased region" description="Low complexity" evidence="5">
    <location>
        <begin position="337"/>
        <end position="352"/>
    </location>
</feature>
<dbReference type="SUPFAM" id="SSF57850">
    <property type="entry name" value="RING/U-box"/>
    <property type="match status" value="1"/>
</dbReference>
<dbReference type="InterPro" id="IPR001841">
    <property type="entry name" value="Znf_RING"/>
</dbReference>
<evidence type="ECO:0000256" key="1">
    <source>
        <dbReference type="ARBA" id="ARBA00022723"/>
    </source>
</evidence>
<dbReference type="InterPro" id="IPR011016">
    <property type="entry name" value="Znf_RING-CH"/>
</dbReference>
<feature type="transmembrane region" description="Helical" evidence="6">
    <location>
        <begin position="121"/>
        <end position="146"/>
    </location>
</feature>
<dbReference type="InterPro" id="IPR013083">
    <property type="entry name" value="Znf_RING/FYVE/PHD"/>
</dbReference>
<dbReference type="EMBL" id="CAMXCT010006657">
    <property type="protein sequence ID" value="CAI4017824.1"/>
    <property type="molecule type" value="Genomic_DNA"/>
</dbReference>
<reference evidence="10" key="2">
    <citation type="submission" date="2024-04" db="EMBL/GenBank/DDBJ databases">
        <authorList>
            <person name="Chen Y."/>
            <person name="Shah S."/>
            <person name="Dougan E. K."/>
            <person name="Thang M."/>
            <person name="Chan C."/>
        </authorList>
    </citation>
    <scope>NUCLEOTIDE SEQUENCE [LARGE SCALE GENOMIC DNA]</scope>
</reference>
<dbReference type="EMBL" id="CAMXCT020006657">
    <property type="protein sequence ID" value="CAL1171199.1"/>
    <property type="molecule type" value="Genomic_DNA"/>
</dbReference>
<keyword evidence="2 4" id="KW-0863">Zinc-finger</keyword>
<organism evidence="9">
    <name type="scientific">Cladocopium goreaui</name>
    <dbReference type="NCBI Taxonomy" id="2562237"/>
    <lineage>
        <taxon>Eukaryota</taxon>
        <taxon>Sar</taxon>
        <taxon>Alveolata</taxon>
        <taxon>Dinophyceae</taxon>
        <taxon>Suessiales</taxon>
        <taxon>Symbiodiniaceae</taxon>
        <taxon>Cladocopium</taxon>
    </lineage>
</organism>
<evidence type="ECO:0000313" key="11">
    <source>
        <dbReference type="EMBL" id="CAL4805136.1"/>
    </source>
</evidence>
<dbReference type="OrthoDB" id="412381at2759"/>
<evidence type="ECO:0000259" key="7">
    <source>
        <dbReference type="PROSITE" id="PS50089"/>
    </source>
</evidence>
<keyword evidence="3" id="KW-0862">Zinc</keyword>